<dbReference type="Pfam" id="PF05730">
    <property type="entry name" value="CFEM"/>
    <property type="match status" value="1"/>
</dbReference>
<dbReference type="InterPro" id="IPR001077">
    <property type="entry name" value="COMT_C"/>
</dbReference>
<dbReference type="PANTHER" id="PTHR43712:SF1">
    <property type="entry name" value="HYPOTHETICAL O-METHYLTRANSFERASE (EUROFUNG)-RELATED"/>
    <property type="match status" value="1"/>
</dbReference>
<dbReference type="GO" id="GO:0046872">
    <property type="term" value="F:metal ion binding"/>
    <property type="evidence" value="ECO:0007669"/>
    <property type="project" value="UniProtKB-UniRule"/>
</dbReference>
<evidence type="ECO:0000256" key="10">
    <source>
        <dbReference type="ARBA" id="ARBA00023157"/>
    </source>
</evidence>
<feature type="binding site" description="axial binding residue" evidence="12">
    <location>
        <position position="71"/>
    </location>
    <ligand>
        <name>heme</name>
        <dbReference type="ChEBI" id="CHEBI:30413"/>
    </ligand>
    <ligandPart>
        <name>Fe</name>
        <dbReference type="ChEBI" id="CHEBI:18248"/>
    </ligandPart>
</feature>
<keyword evidence="16" id="KW-1185">Reference proteome</keyword>
<evidence type="ECO:0000313" key="16">
    <source>
        <dbReference type="Proteomes" id="UP000319257"/>
    </source>
</evidence>
<dbReference type="Pfam" id="PF00891">
    <property type="entry name" value="Methyltransf_2"/>
    <property type="match status" value="1"/>
</dbReference>
<evidence type="ECO:0000256" key="1">
    <source>
        <dbReference type="ARBA" id="ARBA00004589"/>
    </source>
</evidence>
<comment type="caution">
    <text evidence="15">The sequence shown here is derived from an EMBL/GenBank/DDBJ whole genome shotgun (WGS) entry which is preliminary data.</text>
</comment>
<keyword evidence="7" id="KW-0808">Transferase</keyword>
<comment type="similarity">
    <text evidence="3">Belongs to the RBT5 family.</text>
</comment>
<feature type="chain" id="PRO_5021376769" description="CFEM domain-containing protein" evidence="13">
    <location>
        <begin position="19"/>
        <end position="523"/>
    </location>
</feature>
<evidence type="ECO:0000256" key="8">
    <source>
        <dbReference type="ARBA" id="ARBA00022691"/>
    </source>
</evidence>
<comment type="subcellular location">
    <subcellularLocation>
        <location evidence="1">Membrane</location>
        <topology evidence="1">Lipid-anchor</topology>
        <topology evidence="1">GPI-anchor</topology>
    </subcellularLocation>
    <subcellularLocation>
        <location evidence="2">Secreted</location>
    </subcellularLocation>
</comment>
<evidence type="ECO:0000256" key="13">
    <source>
        <dbReference type="SAM" id="SignalP"/>
    </source>
</evidence>
<dbReference type="SMART" id="SM00747">
    <property type="entry name" value="CFEM"/>
    <property type="match status" value="1"/>
</dbReference>
<evidence type="ECO:0000259" key="14">
    <source>
        <dbReference type="PROSITE" id="PS52012"/>
    </source>
</evidence>
<dbReference type="GeneID" id="41977655"/>
<evidence type="ECO:0000256" key="6">
    <source>
        <dbReference type="ARBA" id="ARBA00022622"/>
    </source>
</evidence>
<keyword evidence="5" id="KW-0489">Methyltransferase</keyword>
<evidence type="ECO:0000256" key="3">
    <source>
        <dbReference type="ARBA" id="ARBA00010031"/>
    </source>
</evidence>
<keyword evidence="8" id="KW-0949">S-adenosyl-L-methionine</keyword>
<keyword evidence="6" id="KW-0336">GPI-anchor</keyword>
<dbReference type="GO" id="GO:0005576">
    <property type="term" value="C:extracellular region"/>
    <property type="evidence" value="ECO:0007669"/>
    <property type="project" value="UniProtKB-SubCell"/>
</dbReference>
<keyword evidence="9 13" id="KW-0732">Signal</keyword>
<feature type="signal peptide" evidence="13">
    <location>
        <begin position="1"/>
        <end position="18"/>
    </location>
</feature>
<evidence type="ECO:0000256" key="12">
    <source>
        <dbReference type="PROSITE-ProRule" id="PRU01356"/>
    </source>
</evidence>
<evidence type="ECO:0000256" key="4">
    <source>
        <dbReference type="ARBA" id="ARBA00022525"/>
    </source>
</evidence>
<keyword evidence="12" id="KW-0479">Metal-binding</keyword>
<dbReference type="GO" id="GO:0008171">
    <property type="term" value="F:O-methyltransferase activity"/>
    <property type="evidence" value="ECO:0007669"/>
    <property type="project" value="InterPro"/>
</dbReference>
<dbReference type="GO" id="GO:0098552">
    <property type="term" value="C:side of membrane"/>
    <property type="evidence" value="ECO:0007669"/>
    <property type="project" value="UniProtKB-KW"/>
</dbReference>
<dbReference type="EMBL" id="SKBQ01000080">
    <property type="protein sequence ID" value="TPX08141.1"/>
    <property type="molecule type" value="Genomic_DNA"/>
</dbReference>
<protein>
    <recommendedName>
        <fullName evidence="14">CFEM domain-containing protein</fullName>
    </recommendedName>
</protein>
<comment type="caution">
    <text evidence="12">Lacks conserved residue(s) required for the propagation of feature annotation.</text>
</comment>
<feature type="domain" description="CFEM" evidence="14">
    <location>
        <begin position="25"/>
        <end position="138"/>
    </location>
</feature>
<keyword evidence="12" id="KW-0349">Heme</keyword>
<dbReference type="InterPro" id="IPR008427">
    <property type="entry name" value="Extracellular_membr_CFEM_dom"/>
</dbReference>
<accession>A0A507ATA1</accession>
<dbReference type="PROSITE" id="PS52012">
    <property type="entry name" value="CFEM"/>
    <property type="match status" value="1"/>
</dbReference>
<dbReference type="InParanoid" id="A0A507ATA1"/>
<feature type="disulfide bond" evidence="12">
    <location>
        <begin position="67"/>
        <end position="74"/>
    </location>
</feature>
<dbReference type="InterPro" id="IPR029063">
    <property type="entry name" value="SAM-dependent_MTases_sf"/>
</dbReference>
<dbReference type="Proteomes" id="UP000319257">
    <property type="component" value="Unassembled WGS sequence"/>
</dbReference>
<dbReference type="PANTHER" id="PTHR43712">
    <property type="entry name" value="PUTATIVE (AFU_ORTHOLOGUE AFUA_4G14580)-RELATED"/>
    <property type="match status" value="1"/>
</dbReference>
<reference evidence="15 16" key="1">
    <citation type="submission" date="2019-06" db="EMBL/GenBank/DDBJ databases">
        <title>Draft genome sequence of the filamentous fungus Phialemoniopsis curvata isolated from diesel fuel.</title>
        <authorList>
            <person name="Varaljay V.A."/>
            <person name="Lyon W.J."/>
            <person name="Crouch A.L."/>
            <person name="Drake C.E."/>
            <person name="Hollomon J.M."/>
            <person name="Nadeau L.J."/>
            <person name="Nunn H.S."/>
            <person name="Stevenson B.S."/>
            <person name="Bojanowski C.L."/>
            <person name="Crookes-Goodson W.J."/>
        </authorList>
    </citation>
    <scope>NUCLEOTIDE SEQUENCE [LARGE SCALE GENOMIC DNA]</scope>
    <source>
        <strain evidence="15 16">D216</strain>
    </source>
</reference>
<evidence type="ECO:0000256" key="2">
    <source>
        <dbReference type="ARBA" id="ARBA00004613"/>
    </source>
</evidence>
<dbReference type="Gene3D" id="3.40.50.150">
    <property type="entry name" value="Vaccinia Virus protein VP39"/>
    <property type="match status" value="1"/>
</dbReference>
<organism evidence="15 16">
    <name type="scientific">Thyridium curvatum</name>
    <dbReference type="NCBI Taxonomy" id="1093900"/>
    <lineage>
        <taxon>Eukaryota</taxon>
        <taxon>Fungi</taxon>
        <taxon>Dikarya</taxon>
        <taxon>Ascomycota</taxon>
        <taxon>Pezizomycotina</taxon>
        <taxon>Sordariomycetes</taxon>
        <taxon>Sordariomycetidae</taxon>
        <taxon>Thyridiales</taxon>
        <taxon>Thyridiaceae</taxon>
        <taxon>Thyridium</taxon>
    </lineage>
</organism>
<evidence type="ECO:0000256" key="9">
    <source>
        <dbReference type="ARBA" id="ARBA00022729"/>
    </source>
</evidence>
<evidence type="ECO:0000256" key="11">
    <source>
        <dbReference type="ARBA" id="ARBA00023288"/>
    </source>
</evidence>
<dbReference type="RefSeq" id="XP_030989852.1">
    <property type="nucleotide sequence ID" value="XM_031132801.1"/>
</dbReference>
<dbReference type="AlphaFoldDB" id="A0A507ATA1"/>
<keyword evidence="11" id="KW-0449">Lipoprotein</keyword>
<dbReference type="SUPFAM" id="SSF53335">
    <property type="entry name" value="S-adenosyl-L-methionine-dependent methyltransferases"/>
    <property type="match status" value="1"/>
</dbReference>
<dbReference type="OrthoDB" id="1535081at2759"/>
<dbReference type="InterPro" id="IPR016461">
    <property type="entry name" value="COMT-like"/>
</dbReference>
<keyword evidence="6" id="KW-0325">Glycoprotein</keyword>
<evidence type="ECO:0000313" key="15">
    <source>
        <dbReference type="EMBL" id="TPX08141.1"/>
    </source>
</evidence>
<gene>
    <name evidence="15" type="ORF">E0L32_010208</name>
</gene>
<evidence type="ECO:0000256" key="5">
    <source>
        <dbReference type="ARBA" id="ARBA00022603"/>
    </source>
</evidence>
<keyword evidence="12" id="KW-0408">Iron</keyword>
<name>A0A507ATA1_9PEZI</name>
<keyword evidence="10 12" id="KW-1015">Disulfide bond</keyword>
<proteinExistence type="inferred from homology"/>
<evidence type="ECO:0000256" key="7">
    <source>
        <dbReference type="ARBA" id="ARBA00022679"/>
    </source>
</evidence>
<dbReference type="GO" id="GO:0032259">
    <property type="term" value="P:methylation"/>
    <property type="evidence" value="ECO:0007669"/>
    <property type="project" value="UniProtKB-KW"/>
</dbReference>
<sequence length="523" mass="55167">MKFSSVSIPLFLAGSAAAASGTAASTGGSSTSASAASASSTDLPSLVSQLPRCALPCLESAAQSVNCQASDFTCLCAAQSKLLAALGPCIITSSCKPAEINTAKDVAPQICNAIKGAQPSQVSAAASVVTSAMGSKSTNAAAPARTAFPVAAAVTTLAMSTQMEVLAKQIADSVESLKRDNKSPEEEAQHRAVIAKSAHALAHLTKTPIEHLMDRFVIYTEDAALALFIQWKAFDVIPEEGTISYQELASKLDADVSLISMELLSSPHDTVEGILIPMFSFPSYFEKHGRKEPASRRHTPKAFADGQDGLTVWEIVNQDPAKKARMMAAMALFESSVPVVAGYSFDWVVAAAAESPRRALVVDVGGGRGHSLVAICERTPGLDIRRCVLEDLEPVLDAVREAADGPIRDAQLVALDFHREQPIKGACAYYMSRCLHDYGDDECVGMLARLADAMAADSRVLIKEQLLDDPPAPQSAASDINMLAIGGKERNLAGFESITSRAGLKIKEVVREGTFAILECVKA</sequence>
<dbReference type="PROSITE" id="PS51683">
    <property type="entry name" value="SAM_OMT_II"/>
    <property type="match status" value="1"/>
</dbReference>
<keyword evidence="4" id="KW-0964">Secreted</keyword>
<keyword evidence="6" id="KW-0472">Membrane</keyword>